<dbReference type="Gene3D" id="2.40.50.100">
    <property type="match status" value="1"/>
</dbReference>
<evidence type="ECO:0000256" key="4">
    <source>
        <dbReference type="SAM" id="Phobius"/>
    </source>
</evidence>
<dbReference type="SUPFAM" id="SSF111369">
    <property type="entry name" value="HlyD-like secretion proteins"/>
    <property type="match status" value="2"/>
</dbReference>
<organism evidence="5 6">
    <name type="scientific">Sphingomonas cremea</name>
    <dbReference type="NCBI Taxonomy" id="2904799"/>
    <lineage>
        <taxon>Bacteria</taxon>
        <taxon>Pseudomonadati</taxon>
        <taxon>Pseudomonadota</taxon>
        <taxon>Alphaproteobacteria</taxon>
        <taxon>Sphingomonadales</taxon>
        <taxon>Sphingomonadaceae</taxon>
        <taxon>Sphingomonas</taxon>
    </lineage>
</organism>
<dbReference type="EMBL" id="JAKFGM010000003">
    <property type="protein sequence ID" value="MCF2515486.1"/>
    <property type="molecule type" value="Genomic_DNA"/>
</dbReference>
<evidence type="ECO:0000256" key="2">
    <source>
        <dbReference type="ARBA" id="ARBA00023054"/>
    </source>
</evidence>
<comment type="caution">
    <text evidence="5">The sequence shown here is derived from an EMBL/GenBank/DDBJ whole genome shotgun (WGS) entry which is preliminary data.</text>
</comment>
<dbReference type="Proteomes" id="UP001139410">
    <property type="component" value="Unassembled WGS sequence"/>
</dbReference>
<comment type="subcellular location">
    <subcellularLocation>
        <location evidence="1">Cell envelope</location>
    </subcellularLocation>
</comment>
<dbReference type="Gene3D" id="1.10.287.470">
    <property type="entry name" value="Helix hairpin bin"/>
    <property type="match status" value="1"/>
</dbReference>
<dbReference type="AlphaFoldDB" id="A0A9X1U5T0"/>
<protein>
    <submittedName>
        <fullName evidence="5">HlyD family efflux transporter periplasmic adaptor subunit</fullName>
    </submittedName>
</protein>
<dbReference type="GO" id="GO:0030313">
    <property type="term" value="C:cell envelope"/>
    <property type="evidence" value="ECO:0007669"/>
    <property type="project" value="UniProtKB-SubCell"/>
</dbReference>
<dbReference type="PANTHER" id="PTHR32347">
    <property type="entry name" value="EFFLUX SYSTEM COMPONENT YKNX-RELATED"/>
    <property type="match status" value="1"/>
</dbReference>
<evidence type="ECO:0000313" key="6">
    <source>
        <dbReference type="Proteomes" id="UP001139410"/>
    </source>
</evidence>
<dbReference type="Gene3D" id="2.40.30.170">
    <property type="match status" value="1"/>
</dbReference>
<dbReference type="InterPro" id="IPR050465">
    <property type="entry name" value="UPF0194_transport"/>
</dbReference>
<gene>
    <name evidence="5" type="ORF">LVY65_10490</name>
</gene>
<keyword evidence="2 3" id="KW-0175">Coiled coil</keyword>
<evidence type="ECO:0000256" key="3">
    <source>
        <dbReference type="SAM" id="Coils"/>
    </source>
</evidence>
<name>A0A9X1U5T0_9SPHN</name>
<accession>A0A9X1U5T0</accession>
<reference evidence="5" key="1">
    <citation type="submission" date="2022-01" db="EMBL/GenBank/DDBJ databases">
        <authorList>
            <person name="Jo J.-H."/>
            <person name="Im W.-T."/>
        </authorList>
    </citation>
    <scope>NUCLEOTIDE SEQUENCE</scope>
    <source>
        <strain evidence="5">G124</strain>
    </source>
</reference>
<keyword evidence="4" id="KW-1133">Transmembrane helix</keyword>
<evidence type="ECO:0000313" key="5">
    <source>
        <dbReference type="EMBL" id="MCF2515486.1"/>
    </source>
</evidence>
<feature type="transmembrane region" description="Helical" evidence="4">
    <location>
        <begin position="6"/>
        <end position="24"/>
    </location>
</feature>
<dbReference type="RefSeq" id="WP_235068111.1">
    <property type="nucleotide sequence ID" value="NZ_JAKFGM010000003.1"/>
</dbReference>
<keyword evidence="4" id="KW-0812">Transmembrane</keyword>
<dbReference type="PANTHER" id="PTHR32347:SF23">
    <property type="entry name" value="BLL5650 PROTEIN"/>
    <property type="match status" value="1"/>
</dbReference>
<keyword evidence="6" id="KW-1185">Reference proteome</keyword>
<feature type="coiled-coil region" evidence="3">
    <location>
        <begin position="88"/>
        <end position="178"/>
    </location>
</feature>
<evidence type="ECO:0000256" key="1">
    <source>
        <dbReference type="ARBA" id="ARBA00004196"/>
    </source>
</evidence>
<sequence>MNRAKPIMIVVLLIGAAALVWYFLSGSKRERQLSGYIEGESLFLAAPVSGTVASILAQEGQRVGAGTQLFTIDPATLSAQGEQARAQVVEARTQIATSEANAQQAEAEVTAAAADANRARQDLNRLLTVRSDDPAAVAGKDIDAAQATLREANARLSAARKTSQARRAQVAAAQAQENQARGGEREVSIRVDQLSPPAPSAARVEEVFYRPGEWVAANQPIVSLLPDDRIKVRFFVPEQKVARYRPGQSVRFSCDGCASGLTAKISYVSPRPEFTPPVIFSRDSRDRLVFMVEALPQKPGGLMPGLPVDVEPLR</sequence>
<keyword evidence="4" id="KW-0472">Membrane</keyword>
<proteinExistence type="predicted"/>